<evidence type="ECO:0000313" key="4">
    <source>
        <dbReference type="Proteomes" id="UP001247307"/>
    </source>
</evidence>
<organism evidence="3 4">
    <name type="scientific">Falsarthrobacter nasiphocae</name>
    <dbReference type="NCBI Taxonomy" id="189863"/>
    <lineage>
        <taxon>Bacteria</taxon>
        <taxon>Bacillati</taxon>
        <taxon>Actinomycetota</taxon>
        <taxon>Actinomycetes</taxon>
        <taxon>Micrococcales</taxon>
        <taxon>Micrococcaceae</taxon>
        <taxon>Falsarthrobacter</taxon>
    </lineage>
</organism>
<evidence type="ECO:0000256" key="1">
    <source>
        <dbReference type="SAM" id="MobiDB-lite"/>
    </source>
</evidence>
<feature type="domain" description="DUF3071" evidence="2">
    <location>
        <begin position="1"/>
        <end position="166"/>
    </location>
</feature>
<gene>
    <name evidence="3" type="ORF">J2S35_000208</name>
</gene>
<evidence type="ECO:0000313" key="3">
    <source>
        <dbReference type="EMBL" id="MDR6891268.1"/>
    </source>
</evidence>
<dbReference type="NCBIfam" id="NF040712">
    <property type="entry name" value="SepH"/>
    <property type="match status" value="1"/>
</dbReference>
<evidence type="ECO:0000259" key="2">
    <source>
        <dbReference type="Pfam" id="PF11268"/>
    </source>
</evidence>
<protein>
    <recommendedName>
        <fullName evidence="2">DUF3071 domain-containing protein</fullName>
    </recommendedName>
</protein>
<proteinExistence type="predicted"/>
<sequence>MNSLRFVSISDDGAHLIVSNDAGERFSVPVTDELRGALARRRAAATTREPTRLSPREIQSRIRLGATSEEVAAETGLPLERIESYAAPVRAERDHAAALARGTEVSDRTLTRDAVRAVFGEQPVTIENMVEHRASVSGIEPASIEWDAWRRADGQWDVVARFEVTDTTPLEGTDLVDAEPEARWVFNALRKSVHNVNRWAQFLSELEPLDAAHGRRLAPVPAHAEDADDAPAAAGTEDENGELLDMLSQRRGTRLGTDEEADDRLAQIISDRRRAAEEQAPVTAEDEADEDDLSARRKPKKSLKDRRSRVPSWDQIYFGAKPDNES</sequence>
<name>A0AAE3YG19_9MICC</name>
<feature type="region of interest" description="Disordered" evidence="1">
    <location>
        <begin position="272"/>
        <end position="326"/>
    </location>
</feature>
<keyword evidence="4" id="KW-1185">Reference proteome</keyword>
<dbReference type="AlphaFoldDB" id="A0AAE3YG19"/>
<dbReference type="InterPro" id="IPR047682">
    <property type="entry name" value="SepH-like"/>
</dbReference>
<dbReference type="RefSeq" id="WP_309848857.1">
    <property type="nucleotide sequence ID" value="NZ_BAAAIU010000004.1"/>
</dbReference>
<dbReference type="InterPro" id="IPR021421">
    <property type="entry name" value="DUF3071"/>
</dbReference>
<dbReference type="EMBL" id="JAVDUI010000001">
    <property type="protein sequence ID" value="MDR6891268.1"/>
    <property type="molecule type" value="Genomic_DNA"/>
</dbReference>
<accession>A0AAE3YG19</accession>
<feature type="compositionally biased region" description="Basic residues" evidence="1">
    <location>
        <begin position="296"/>
        <end position="309"/>
    </location>
</feature>
<dbReference type="Pfam" id="PF11268">
    <property type="entry name" value="DUF3071"/>
    <property type="match status" value="1"/>
</dbReference>
<dbReference type="Proteomes" id="UP001247307">
    <property type="component" value="Unassembled WGS sequence"/>
</dbReference>
<comment type="caution">
    <text evidence="3">The sequence shown here is derived from an EMBL/GenBank/DDBJ whole genome shotgun (WGS) entry which is preliminary data.</text>
</comment>
<feature type="region of interest" description="Disordered" evidence="1">
    <location>
        <begin position="222"/>
        <end position="245"/>
    </location>
</feature>
<reference evidence="3" key="1">
    <citation type="submission" date="2023-07" db="EMBL/GenBank/DDBJ databases">
        <title>Sequencing the genomes of 1000 actinobacteria strains.</title>
        <authorList>
            <person name="Klenk H.-P."/>
        </authorList>
    </citation>
    <scope>NUCLEOTIDE SEQUENCE</scope>
    <source>
        <strain evidence="3">DSM 13988</strain>
    </source>
</reference>